<protein>
    <submittedName>
        <fullName evidence="1">Uncharacterized protein</fullName>
    </submittedName>
</protein>
<comment type="caution">
    <text evidence="1">The sequence shown here is derived from an EMBL/GenBank/DDBJ whole genome shotgun (WGS) entry which is preliminary data.</text>
</comment>
<dbReference type="Proteomes" id="UP000326509">
    <property type="component" value="Unassembled WGS sequence"/>
</dbReference>
<name>A0A5J4J294_9FLAO</name>
<dbReference type="RefSeq" id="WP_151674586.1">
    <property type="nucleotide sequence ID" value="NZ_BKCG01000006.1"/>
</dbReference>
<proteinExistence type="predicted"/>
<dbReference type="EMBL" id="BKCG01000006">
    <property type="protein sequence ID" value="GER60138.1"/>
    <property type="molecule type" value="Genomic_DNA"/>
</dbReference>
<accession>A0A5J4J294</accession>
<dbReference type="AlphaFoldDB" id="A0A5J4J294"/>
<sequence length="294" mass="34811">MAVLEFLVIQMPASYKNNSDYFNNEKDEITVMTLGSSQMESAIDPTYFKHKTISLASKSQHHDLDFPIYAQLAPKMSKLKTVVFELSYSHLEIPHNGNYFWKNSVYLKYYDVNAFERKTYFKDELMYLSNPHIFSRLLVNYYIKKKDHFNFNQYGVDISKRKGFFESVKYSPDIIKNADLEIRTKELPQVFKHNTAYFYKMLDHASKNNMQIVVTTVPLYKDYLKARNPNILRRRDSVLKDIELKYPNLKVLRKEEDTLHFNIRDFDNQNHLNPSGANKFSTLLDNFIAQNFPK</sequence>
<keyword evidence="2" id="KW-1185">Reference proteome</keyword>
<organism evidence="1 2">
    <name type="scientific">Patiriisocius marinus</name>
    <dbReference type="NCBI Taxonomy" id="1397112"/>
    <lineage>
        <taxon>Bacteria</taxon>
        <taxon>Pseudomonadati</taxon>
        <taxon>Bacteroidota</taxon>
        <taxon>Flavobacteriia</taxon>
        <taxon>Flavobacteriales</taxon>
        <taxon>Flavobacteriaceae</taxon>
        <taxon>Patiriisocius</taxon>
    </lineage>
</organism>
<dbReference type="OrthoDB" id="9761723at2"/>
<reference evidence="1 2" key="1">
    <citation type="submission" date="2019-08" db="EMBL/GenBank/DDBJ databases">
        <title>Draft genome sequence of Ulvibacter marinus type strain NBRC 109484.</title>
        <authorList>
            <person name="Kawano K."/>
            <person name="Ushijima N."/>
            <person name="Kihara M."/>
            <person name="Itoh H."/>
        </authorList>
    </citation>
    <scope>NUCLEOTIDE SEQUENCE [LARGE SCALE GENOMIC DNA]</scope>
    <source>
        <strain evidence="1 2">NBRC 109484</strain>
    </source>
</reference>
<evidence type="ECO:0000313" key="2">
    <source>
        <dbReference type="Proteomes" id="UP000326509"/>
    </source>
</evidence>
<gene>
    <name evidence="1" type="ORF">ULMA_22460</name>
</gene>
<evidence type="ECO:0000313" key="1">
    <source>
        <dbReference type="EMBL" id="GER60138.1"/>
    </source>
</evidence>